<evidence type="ECO:0000313" key="10">
    <source>
        <dbReference type="EMBL" id="SKB07381.1"/>
    </source>
</evidence>
<comment type="catalytic activity">
    <reaction evidence="7 8">
        <text>cytidine(34) in tRNA(Ile2) + L-lysine + ATP = lysidine(34) in tRNA(Ile2) + AMP + diphosphate + H(+)</text>
        <dbReference type="Rhea" id="RHEA:43744"/>
        <dbReference type="Rhea" id="RHEA-COMP:10625"/>
        <dbReference type="Rhea" id="RHEA-COMP:10670"/>
        <dbReference type="ChEBI" id="CHEBI:15378"/>
        <dbReference type="ChEBI" id="CHEBI:30616"/>
        <dbReference type="ChEBI" id="CHEBI:32551"/>
        <dbReference type="ChEBI" id="CHEBI:33019"/>
        <dbReference type="ChEBI" id="CHEBI:82748"/>
        <dbReference type="ChEBI" id="CHEBI:83665"/>
        <dbReference type="ChEBI" id="CHEBI:456215"/>
        <dbReference type="EC" id="6.3.4.19"/>
    </reaction>
</comment>
<evidence type="ECO:0000256" key="5">
    <source>
        <dbReference type="ARBA" id="ARBA00022741"/>
    </source>
</evidence>
<dbReference type="SUPFAM" id="SSF52402">
    <property type="entry name" value="Adenine nucleotide alpha hydrolases-like"/>
    <property type="match status" value="1"/>
</dbReference>
<organism evidence="10 11">
    <name type="scientific">Sporosarcina newyorkensis</name>
    <dbReference type="NCBI Taxonomy" id="759851"/>
    <lineage>
        <taxon>Bacteria</taxon>
        <taxon>Bacillati</taxon>
        <taxon>Bacillota</taxon>
        <taxon>Bacilli</taxon>
        <taxon>Bacillales</taxon>
        <taxon>Caryophanaceae</taxon>
        <taxon>Sporosarcina</taxon>
    </lineage>
</organism>
<dbReference type="HAMAP" id="MF_01161">
    <property type="entry name" value="tRNA_Ile_lys_synt"/>
    <property type="match status" value="1"/>
</dbReference>
<dbReference type="RefSeq" id="WP_078818827.1">
    <property type="nucleotide sequence ID" value="NZ_FUYJ01000013.1"/>
</dbReference>
<dbReference type="Pfam" id="PF11734">
    <property type="entry name" value="TilS_C"/>
    <property type="match status" value="1"/>
</dbReference>
<dbReference type="InterPro" id="IPR012796">
    <property type="entry name" value="Lysidine-tRNA-synth_C"/>
</dbReference>
<dbReference type="PANTHER" id="PTHR43033">
    <property type="entry name" value="TRNA(ILE)-LYSIDINE SYNTHASE-RELATED"/>
    <property type="match status" value="1"/>
</dbReference>
<reference evidence="11" key="1">
    <citation type="submission" date="2017-02" db="EMBL/GenBank/DDBJ databases">
        <authorList>
            <person name="Varghese N."/>
            <person name="Submissions S."/>
        </authorList>
    </citation>
    <scope>NUCLEOTIDE SEQUENCE [LARGE SCALE GENOMIC DNA]</scope>
    <source>
        <strain evidence="11">DSM 23966</strain>
    </source>
</reference>
<dbReference type="InterPro" id="IPR012094">
    <property type="entry name" value="tRNA_Ile_lys_synt"/>
</dbReference>
<keyword evidence="3 8" id="KW-0436">Ligase</keyword>
<dbReference type="EMBL" id="FUYJ01000013">
    <property type="protein sequence ID" value="SKB07381.1"/>
    <property type="molecule type" value="Genomic_DNA"/>
</dbReference>
<dbReference type="Gene3D" id="3.40.50.620">
    <property type="entry name" value="HUPs"/>
    <property type="match status" value="1"/>
</dbReference>
<dbReference type="NCBIfam" id="TIGR02432">
    <property type="entry name" value="lysidine_TilS_N"/>
    <property type="match status" value="1"/>
</dbReference>
<protein>
    <recommendedName>
        <fullName evidence="8">tRNA(Ile)-lysidine synthase</fullName>
        <ecNumber evidence="8">6.3.4.19</ecNumber>
    </recommendedName>
    <alternativeName>
        <fullName evidence="8">tRNA(Ile)-2-lysyl-cytidine synthase</fullName>
    </alternativeName>
    <alternativeName>
        <fullName evidence="8">tRNA(Ile)-lysidine synthetase</fullName>
    </alternativeName>
</protein>
<evidence type="ECO:0000256" key="3">
    <source>
        <dbReference type="ARBA" id="ARBA00022598"/>
    </source>
</evidence>
<dbReference type="SUPFAM" id="SSF82829">
    <property type="entry name" value="MesJ substrate recognition domain-like"/>
    <property type="match status" value="1"/>
</dbReference>
<evidence type="ECO:0000256" key="1">
    <source>
        <dbReference type="ARBA" id="ARBA00004496"/>
    </source>
</evidence>
<dbReference type="GO" id="GO:0005737">
    <property type="term" value="C:cytoplasm"/>
    <property type="evidence" value="ECO:0007669"/>
    <property type="project" value="UniProtKB-SubCell"/>
</dbReference>
<keyword evidence="6 8" id="KW-0067">ATP-binding</keyword>
<dbReference type="AlphaFoldDB" id="A0A1T4Z1D9"/>
<comment type="similarity">
    <text evidence="8">Belongs to the tRNA(Ile)-lysidine synthase family.</text>
</comment>
<dbReference type="Proteomes" id="UP000190042">
    <property type="component" value="Unassembled WGS sequence"/>
</dbReference>
<evidence type="ECO:0000256" key="6">
    <source>
        <dbReference type="ARBA" id="ARBA00022840"/>
    </source>
</evidence>
<dbReference type="Gene3D" id="3.30.465.60">
    <property type="match status" value="1"/>
</dbReference>
<gene>
    <name evidence="8" type="primary">tilS</name>
    <name evidence="10" type="ORF">SAMN04244570_0373</name>
</gene>
<evidence type="ECO:0000313" key="11">
    <source>
        <dbReference type="Proteomes" id="UP000190042"/>
    </source>
</evidence>
<evidence type="ECO:0000256" key="4">
    <source>
        <dbReference type="ARBA" id="ARBA00022694"/>
    </source>
</evidence>
<keyword evidence="5 8" id="KW-0547">Nucleotide-binding</keyword>
<comment type="subcellular location">
    <subcellularLocation>
        <location evidence="1 8">Cytoplasm</location>
    </subcellularLocation>
</comment>
<dbReference type="InterPro" id="IPR012795">
    <property type="entry name" value="tRNA_Ile_lys_synt_N"/>
</dbReference>
<dbReference type="EC" id="6.3.4.19" evidence="8"/>
<keyword evidence="4 8" id="KW-0819">tRNA processing</keyword>
<dbReference type="GO" id="GO:0032267">
    <property type="term" value="F:tRNA(Ile)-lysidine synthase activity"/>
    <property type="evidence" value="ECO:0007669"/>
    <property type="project" value="UniProtKB-EC"/>
</dbReference>
<comment type="domain">
    <text evidence="8">The N-terminal region contains the highly conserved SGGXDS motif, predicted to be a P-loop motif involved in ATP binding.</text>
</comment>
<dbReference type="NCBIfam" id="TIGR02433">
    <property type="entry name" value="lysidine_TilS_C"/>
    <property type="match status" value="1"/>
</dbReference>
<evidence type="ECO:0000259" key="9">
    <source>
        <dbReference type="SMART" id="SM00977"/>
    </source>
</evidence>
<feature type="binding site" evidence="8">
    <location>
        <begin position="29"/>
        <end position="34"/>
    </location>
    <ligand>
        <name>ATP</name>
        <dbReference type="ChEBI" id="CHEBI:30616"/>
    </ligand>
</feature>
<dbReference type="SMART" id="SM00977">
    <property type="entry name" value="TilS_C"/>
    <property type="match status" value="1"/>
</dbReference>
<dbReference type="GO" id="GO:0005524">
    <property type="term" value="F:ATP binding"/>
    <property type="evidence" value="ECO:0007669"/>
    <property type="project" value="UniProtKB-UniRule"/>
</dbReference>
<dbReference type="SUPFAM" id="SSF56037">
    <property type="entry name" value="PheT/TilS domain"/>
    <property type="match status" value="1"/>
</dbReference>
<comment type="function">
    <text evidence="8">Ligates lysine onto the cytidine present at position 34 of the AUA codon-specific tRNA(Ile) that contains the anticodon CAU, in an ATP-dependent manner. Cytidine is converted to lysidine, thus changing the amino acid specificity of the tRNA from methionine to isoleucine.</text>
</comment>
<proteinExistence type="inferred from homology"/>
<dbReference type="InterPro" id="IPR011063">
    <property type="entry name" value="TilS/TtcA_N"/>
</dbReference>
<evidence type="ECO:0000256" key="8">
    <source>
        <dbReference type="HAMAP-Rule" id="MF_01161"/>
    </source>
</evidence>
<evidence type="ECO:0000256" key="2">
    <source>
        <dbReference type="ARBA" id="ARBA00022490"/>
    </source>
</evidence>
<dbReference type="CDD" id="cd01992">
    <property type="entry name" value="TilS_N"/>
    <property type="match status" value="1"/>
</dbReference>
<dbReference type="GO" id="GO:0006400">
    <property type="term" value="P:tRNA modification"/>
    <property type="evidence" value="ECO:0007669"/>
    <property type="project" value="UniProtKB-UniRule"/>
</dbReference>
<dbReference type="Pfam" id="PF01171">
    <property type="entry name" value="ATP_bind_3"/>
    <property type="match status" value="1"/>
</dbReference>
<evidence type="ECO:0000256" key="7">
    <source>
        <dbReference type="ARBA" id="ARBA00048539"/>
    </source>
</evidence>
<sequence length="469" mass="53553">MKTLRQKVLNFINRQTLIPPGSRVLVACSGGVDSIALLHFLATHRKTLGIEVGAAHVDHMLRGDESAEDAFVVKDLCEGFHLPFFSEQVPIPSILENNGGNVQLLCREERYKCLAAIMAHHEFDVLATGHHAEDQLETVLMQLTKGHSLNGMPIQRPFHQGNVVRPFLPLQKRELYEYAANFGLPFREDPSNQRNDYLRNRIRHHVVPFLTEENPSISSGAVQLTVQRQEDEALLNELADNHWQAIVTYTDEQLPSFNRQAFLAIPQALQKRAIQLLLRCLPSPEIDKTERRSALVEELLQHIKDPAGNIALDLAYGYRFVREYDKLLVTKKYMNTASLRSKVLEKGTWNSWGNVQIYWQHADMCATEHFLSSDDVRYFQLPEFELPLTVRLREPGDRLLLKGMSQEKRVSRLLIDEKVGMTQRQQQPVITTASGIVCAVPGVRYGEIFSRNQPEGESYIWITREGESR</sequence>
<dbReference type="PANTHER" id="PTHR43033:SF1">
    <property type="entry name" value="TRNA(ILE)-LYSIDINE SYNTHASE-RELATED"/>
    <property type="match status" value="1"/>
</dbReference>
<keyword evidence="2 8" id="KW-0963">Cytoplasm</keyword>
<keyword evidence="11" id="KW-1185">Reference proteome</keyword>
<name>A0A1T4Z1D9_9BACL</name>
<feature type="domain" description="Lysidine-tRNA(Ile) synthetase C-terminal" evidence="9">
    <location>
        <begin position="388"/>
        <end position="461"/>
    </location>
</feature>
<accession>A0A1T4Z1D9</accession>
<dbReference type="InterPro" id="IPR014729">
    <property type="entry name" value="Rossmann-like_a/b/a_fold"/>
</dbReference>